<reference evidence="1" key="2">
    <citation type="submission" date="2023-02" db="EMBL/GenBank/DDBJ databases">
        <authorList>
            <person name="Lu C.-H."/>
        </authorList>
    </citation>
    <scope>NUCLEOTIDE SEQUENCE</scope>
    <source>
        <strain evidence="1">22TCCZM01-4</strain>
    </source>
</reference>
<dbReference type="AlphaFoldDB" id="A0AAE3LDM3"/>
<evidence type="ECO:0000313" key="2">
    <source>
        <dbReference type="Proteomes" id="UP001164374"/>
    </source>
</evidence>
<dbReference type="EMBL" id="JAOCQJ010000008">
    <property type="protein sequence ID" value="MCT7319053.1"/>
    <property type="molecule type" value="Genomic_DNA"/>
</dbReference>
<name>A0AAE3LDM3_9RALS</name>
<sequence>MELVVKAQGGHVEIRTQRRSDGRWASEFRYVPNSRAPLEWKSSCSPEGFVTEGMALSAAILLGKQTAEEASPPLPAAT</sequence>
<comment type="caution">
    <text evidence="1">The sequence shown here is derived from an EMBL/GenBank/DDBJ whole genome shotgun (WGS) entry which is preliminary data.</text>
</comment>
<protein>
    <submittedName>
        <fullName evidence="1">Uncharacterized protein</fullName>
    </submittedName>
</protein>
<proteinExistence type="predicted"/>
<gene>
    <name evidence="1" type="ORF">N5I87_23800</name>
</gene>
<accession>A0AAE3LDM3</accession>
<dbReference type="Proteomes" id="UP001164374">
    <property type="component" value="Unassembled WGS sequence"/>
</dbReference>
<evidence type="ECO:0000313" key="1">
    <source>
        <dbReference type="EMBL" id="MCT7319053.1"/>
    </source>
</evidence>
<dbReference type="RefSeq" id="WP_260800892.1">
    <property type="nucleotide sequence ID" value="NZ_JAOCQJ010000008.1"/>
</dbReference>
<organism evidence="1 2">
    <name type="scientific">Ralstonia mojiangensis</name>
    <dbReference type="NCBI Taxonomy" id="2953895"/>
    <lineage>
        <taxon>Bacteria</taxon>
        <taxon>Pseudomonadati</taxon>
        <taxon>Pseudomonadota</taxon>
        <taxon>Betaproteobacteria</taxon>
        <taxon>Burkholderiales</taxon>
        <taxon>Burkholderiaceae</taxon>
        <taxon>Ralstonia</taxon>
    </lineage>
</organism>
<reference evidence="1" key="1">
    <citation type="journal article" date="2023" name="Front. Microbiol.">
        <title>Ralstonia chuxiongensis sp. nov., Ralstonia mojiangensis sp. nov., and Ralstonia soli sp. nov., isolated from tobacco fields, are three novel species in the family Burkholderiaceae.</title>
        <authorList>
            <person name="Lu C.H."/>
            <person name="Zhang Y.Y."/>
            <person name="Jiang N."/>
            <person name="Chen W."/>
            <person name="Shao X."/>
            <person name="Zhao Z.M."/>
            <person name="Lu W.L."/>
            <person name="Hu X."/>
            <person name="Xi Y.X."/>
            <person name="Zou S.Y."/>
            <person name="Wei Q.J."/>
            <person name="Lin Z.L."/>
            <person name="Gong L."/>
            <person name="Gai X.T."/>
            <person name="Zhang L.Q."/>
            <person name="Li J.Y."/>
            <person name="Jin Y."/>
            <person name="Xia Z.Y."/>
        </authorList>
    </citation>
    <scope>NUCLEOTIDE SEQUENCE</scope>
    <source>
        <strain evidence="1">22TCCZM01-4</strain>
    </source>
</reference>